<dbReference type="EMBL" id="LXQA010268755">
    <property type="protein sequence ID" value="MCI39559.1"/>
    <property type="molecule type" value="Genomic_DNA"/>
</dbReference>
<protein>
    <submittedName>
        <fullName evidence="2">Uncharacterized protein</fullName>
    </submittedName>
</protein>
<reference evidence="2 3" key="1">
    <citation type="journal article" date="2018" name="Front. Plant Sci.">
        <title>Red Clover (Trifolium pratense) and Zigzag Clover (T. medium) - A Picture of Genomic Similarities and Differences.</title>
        <authorList>
            <person name="Dluhosova J."/>
            <person name="Istvanek J."/>
            <person name="Nedelnik J."/>
            <person name="Repkova J."/>
        </authorList>
    </citation>
    <scope>NUCLEOTIDE SEQUENCE [LARGE SCALE GENOMIC DNA]</scope>
    <source>
        <strain evidence="3">cv. 10/8</strain>
        <tissue evidence="2">Leaf</tissue>
    </source>
</reference>
<evidence type="ECO:0000313" key="3">
    <source>
        <dbReference type="Proteomes" id="UP000265520"/>
    </source>
</evidence>
<evidence type="ECO:0000256" key="1">
    <source>
        <dbReference type="SAM" id="MobiDB-lite"/>
    </source>
</evidence>
<feature type="non-terminal residue" evidence="2">
    <location>
        <position position="30"/>
    </location>
</feature>
<dbReference type="Proteomes" id="UP000265520">
    <property type="component" value="Unassembled WGS sequence"/>
</dbReference>
<comment type="caution">
    <text evidence="2">The sequence shown here is derived from an EMBL/GenBank/DDBJ whole genome shotgun (WGS) entry which is preliminary data.</text>
</comment>
<evidence type="ECO:0000313" key="2">
    <source>
        <dbReference type="EMBL" id="MCI39559.1"/>
    </source>
</evidence>
<proteinExistence type="predicted"/>
<feature type="region of interest" description="Disordered" evidence="1">
    <location>
        <begin position="1"/>
        <end position="30"/>
    </location>
</feature>
<organism evidence="2 3">
    <name type="scientific">Trifolium medium</name>
    <dbReference type="NCBI Taxonomy" id="97028"/>
    <lineage>
        <taxon>Eukaryota</taxon>
        <taxon>Viridiplantae</taxon>
        <taxon>Streptophyta</taxon>
        <taxon>Embryophyta</taxon>
        <taxon>Tracheophyta</taxon>
        <taxon>Spermatophyta</taxon>
        <taxon>Magnoliopsida</taxon>
        <taxon>eudicotyledons</taxon>
        <taxon>Gunneridae</taxon>
        <taxon>Pentapetalae</taxon>
        <taxon>rosids</taxon>
        <taxon>fabids</taxon>
        <taxon>Fabales</taxon>
        <taxon>Fabaceae</taxon>
        <taxon>Papilionoideae</taxon>
        <taxon>50 kb inversion clade</taxon>
        <taxon>NPAAA clade</taxon>
        <taxon>Hologalegina</taxon>
        <taxon>IRL clade</taxon>
        <taxon>Trifolieae</taxon>
        <taxon>Trifolium</taxon>
    </lineage>
</organism>
<accession>A0A392RT70</accession>
<name>A0A392RT70_9FABA</name>
<keyword evidence="3" id="KW-1185">Reference proteome</keyword>
<sequence>METFSHGDEDERESSPERGLEMEEKVPPRQ</sequence>
<dbReference type="AlphaFoldDB" id="A0A392RT70"/>